<dbReference type="PANTHER" id="PTHR13538">
    <property type="entry name" value="N-ACETYLTRANSFERASE 6"/>
    <property type="match status" value="1"/>
</dbReference>
<dbReference type="GO" id="GO:0008080">
    <property type="term" value="F:N-acetyltransferase activity"/>
    <property type="evidence" value="ECO:0007669"/>
    <property type="project" value="InterPro"/>
</dbReference>
<sequence>MNILDLKEEPEHIPTLADWHHNEWAHLNPDDNVQKRIDKMQSYLGRELIPCTFIAKERNRLAGSAAIVKHDMDTKLELSPWLASVFVAPEYRQKGIGTKLVLHVMGKAKDEGISTLHLFTPNKEKFYKDLGWSTFSEELYRGEEVAIMKLFLSKP</sequence>
<reference evidence="2 3" key="1">
    <citation type="submission" date="2020-08" db="EMBL/GenBank/DDBJ databases">
        <title>Bridging the membrane lipid divide: bacteria of the FCB group superphylum have the potential to synthesize archaeal ether lipids.</title>
        <authorList>
            <person name="Villanueva L."/>
            <person name="Von Meijenfeldt F.A.B."/>
            <person name="Westbye A.B."/>
            <person name="Yadav S."/>
            <person name="Hopmans E.C."/>
            <person name="Dutilh B.E."/>
            <person name="Sinninghe Damste J.S."/>
        </authorList>
    </citation>
    <scope>NUCLEOTIDE SEQUENCE [LARGE SCALE GENOMIC DNA]</scope>
    <source>
        <strain evidence="2">NIOZ-UU17</strain>
    </source>
</reference>
<dbReference type="PANTHER" id="PTHR13538:SF4">
    <property type="entry name" value="N-ALPHA-ACETYLTRANSFERASE 80"/>
    <property type="match status" value="1"/>
</dbReference>
<dbReference type="CDD" id="cd04301">
    <property type="entry name" value="NAT_SF"/>
    <property type="match status" value="1"/>
</dbReference>
<gene>
    <name evidence="2" type="ORF">H8D96_22205</name>
</gene>
<dbReference type="EMBL" id="JACNIG010000471">
    <property type="protein sequence ID" value="MBC8434631.1"/>
    <property type="molecule type" value="Genomic_DNA"/>
</dbReference>
<dbReference type="Proteomes" id="UP000605201">
    <property type="component" value="Unassembled WGS sequence"/>
</dbReference>
<name>A0A8J6TPK4_9BACT</name>
<dbReference type="InterPro" id="IPR000182">
    <property type="entry name" value="GNAT_dom"/>
</dbReference>
<feature type="domain" description="N-acetyltransferase" evidence="1">
    <location>
        <begin position="1"/>
        <end position="153"/>
    </location>
</feature>
<evidence type="ECO:0000313" key="3">
    <source>
        <dbReference type="Proteomes" id="UP000605201"/>
    </source>
</evidence>
<protein>
    <submittedName>
        <fullName evidence="2">GNAT family N-acetyltransferase</fullName>
    </submittedName>
</protein>
<comment type="caution">
    <text evidence="2">The sequence shown here is derived from an EMBL/GenBank/DDBJ whole genome shotgun (WGS) entry which is preliminary data.</text>
</comment>
<dbReference type="SUPFAM" id="SSF55729">
    <property type="entry name" value="Acyl-CoA N-acyltransferases (Nat)"/>
    <property type="match status" value="1"/>
</dbReference>
<dbReference type="AlphaFoldDB" id="A0A8J6TPK4"/>
<proteinExistence type="predicted"/>
<evidence type="ECO:0000259" key="1">
    <source>
        <dbReference type="PROSITE" id="PS51186"/>
    </source>
</evidence>
<dbReference type="InterPro" id="IPR039840">
    <property type="entry name" value="NAA80"/>
</dbReference>
<dbReference type="PROSITE" id="PS51186">
    <property type="entry name" value="GNAT"/>
    <property type="match status" value="1"/>
</dbReference>
<dbReference type="GO" id="GO:0005737">
    <property type="term" value="C:cytoplasm"/>
    <property type="evidence" value="ECO:0007669"/>
    <property type="project" value="TreeGrafter"/>
</dbReference>
<dbReference type="InterPro" id="IPR016181">
    <property type="entry name" value="Acyl_CoA_acyltransferase"/>
</dbReference>
<evidence type="ECO:0000313" key="2">
    <source>
        <dbReference type="EMBL" id="MBC8434631.1"/>
    </source>
</evidence>
<dbReference type="Pfam" id="PF00583">
    <property type="entry name" value="Acetyltransf_1"/>
    <property type="match status" value="1"/>
</dbReference>
<organism evidence="2 3">
    <name type="scientific">Candidatus Desulfatibia vada</name>
    <dbReference type="NCBI Taxonomy" id="2841696"/>
    <lineage>
        <taxon>Bacteria</taxon>
        <taxon>Pseudomonadati</taxon>
        <taxon>Thermodesulfobacteriota</taxon>
        <taxon>Desulfobacteria</taxon>
        <taxon>Desulfobacterales</taxon>
        <taxon>Desulfobacterales incertae sedis</taxon>
        <taxon>Candidatus Desulfatibia</taxon>
    </lineage>
</organism>
<dbReference type="GO" id="GO:1905502">
    <property type="term" value="F:acetyl-CoA binding"/>
    <property type="evidence" value="ECO:0007669"/>
    <property type="project" value="TreeGrafter"/>
</dbReference>
<dbReference type="Gene3D" id="3.40.630.30">
    <property type="match status" value="1"/>
</dbReference>
<accession>A0A8J6TPK4</accession>